<dbReference type="SMART" id="SM00100">
    <property type="entry name" value="cNMP"/>
    <property type="match status" value="1"/>
</dbReference>
<keyword evidence="4 7" id="KW-0812">Transmembrane</keyword>
<comment type="similarity">
    <text evidence="2">Belongs to the MscS (TC 1.A.23) family.</text>
</comment>
<dbReference type="InterPro" id="IPR006685">
    <property type="entry name" value="MscS_channel_2nd"/>
</dbReference>
<keyword evidence="10" id="KW-1185">Reference proteome</keyword>
<dbReference type="GO" id="GO:0005886">
    <property type="term" value="C:plasma membrane"/>
    <property type="evidence" value="ECO:0007669"/>
    <property type="project" value="UniProtKB-SubCell"/>
</dbReference>
<dbReference type="Gene3D" id="2.60.120.10">
    <property type="entry name" value="Jelly Rolls"/>
    <property type="match status" value="1"/>
</dbReference>
<dbReference type="InterPro" id="IPR049278">
    <property type="entry name" value="MS_channel_C"/>
</dbReference>
<proteinExistence type="inferred from homology"/>
<gene>
    <name evidence="9" type="ORF">PL9214290295</name>
</gene>
<name>A0A1J1LGK5_9CYAN</name>
<dbReference type="EMBL" id="CZDF01000132">
    <property type="protein sequence ID" value="CUR30705.1"/>
    <property type="molecule type" value="Genomic_DNA"/>
</dbReference>
<dbReference type="InterPro" id="IPR011066">
    <property type="entry name" value="MscS_channel_C_sf"/>
</dbReference>
<dbReference type="PROSITE" id="PS50042">
    <property type="entry name" value="CNMP_BINDING_3"/>
    <property type="match status" value="1"/>
</dbReference>
<evidence type="ECO:0000256" key="5">
    <source>
        <dbReference type="ARBA" id="ARBA00022989"/>
    </source>
</evidence>
<keyword evidence="6 7" id="KW-0472">Membrane</keyword>
<evidence type="ECO:0000256" key="1">
    <source>
        <dbReference type="ARBA" id="ARBA00004651"/>
    </source>
</evidence>
<dbReference type="PROSITE" id="PS00889">
    <property type="entry name" value="CNMP_BINDING_2"/>
    <property type="match status" value="1"/>
</dbReference>
<dbReference type="GO" id="GO:0055085">
    <property type="term" value="P:transmembrane transport"/>
    <property type="evidence" value="ECO:0007669"/>
    <property type="project" value="InterPro"/>
</dbReference>
<dbReference type="STRING" id="671072.PL9214290295"/>
<dbReference type="InterPro" id="IPR014710">
    <property type="entry name" value="RmlC-like_jellyroll"/>
</dbReference>
<accession>A0A1J1LGK5</accession>
<dbReference type="SUPFAM" id="SSF82689">
    <property type="entry name" value="Mechanosensitive channel protein MscS (YggB), C-terminal domain"/>
    <property type="match status" value="1"/>
</dbReference>
<dbReference type="AlphaFoldDB" id="A0A1J1LGK5"/>
<dbReference type="InterPro" id="IPR010920">
    <property type="entry name" value="LSM_dom_sf"/>
</dbReference>
<dbReference type="PANTHER" id="PTHR30347:SF1">
    <property type="entry name" value="MECHANOSENSITIVE CHANNEL MSCK"/>
    <property type="match status" value="1"/>
</dbReference>
<dbReference type="Gene3D" id="3.30.70.100">
    <property type="match status" value="1"/>
</dbReference>
<dbReference type="InterPro" id="IPR023408">
    <property type="entry name" value="MscS_beta-dom_sf"/>
</dbReference>
<evidence type="ECO:0000256" key="3">
    <source>
        <dbReference type="ARBA" id="ARBA00022475"/>
    </source>
</evidence>
<dbReference type="InterPro" id="IPR000595">
    <property type="entry name" value="cNMP-bd_dom"/>
</dbReference>
<protein>
    <recommendedName>
        <fullName evidence="8">Cyclic nucleotide-binding domain-containing protein</fullName>
    </recommendedName>
</protein>
<reference evidence="10" key="1">
    <citation type="submission" date="2015-10" db="EMBL/GenBank/DDBJ databases">
        <authorList>
            <person name="Regsiter A."/>
            <person name="william w."/>
        </authorList>
    </citation>
    <scope>NUCLEOTIDE SEQUENCE [LARGE SCALE GENOMIC DNA]</scope>
</reference>
<dbReference type="InterPro" id="IPR011014">
    <property type="entry name" value="MscS_channel_TM-2"/>
</dbReference>
<comment type="subcellular location">
    <subcellularLocation>
        <location evidence="1">Cell membrane</location>
        <topology evidence="1">Multi-pass membrane protein</topology>
    </subcellularLocation>
</comment>
<dbReference type="Pfam" id="PF00924">
    <property type="entry name" value="MS_channel_2nd"/>
    <property type="match status" value="1"/>
</dbReference>
<dbReference type="Gene3D" id="2.30.30.60">
    <property type="match status" value="1"/>
</dbReference>
<dbReference type="SUPFAM" id="SSF50182">
    <property type="entry name" value="Sm-like ribonucleoproteins"/>
    <property type="match status" value="1"/>
</dbReference>
<evidence type="ECO:0000256" key="4">
    <source>
        <dbReference type="ARBA" id="ARBA00022692"/>
    </source>
</evidence>
<feature type="transmembrane region" description="Helical" evidence="7">
    <location>
        <begin position="97"/>
        <end position="116"/>
    </location>
</feature>
<feature type="domain" description="Cyclic nucleotide-binding" evidence="8">
    <location>
        <begin position="336"/>
        <end position="453"/>
    </location>
</feature>
<dbReference type="Gene3D" id="1.10.287.1260">
    <property type="match status" value="1"/>
</dbReference>
<dbReference type="Pfam" id="PF00027">
    <property type="entry name" value="cNMP_binding"/>
    <property type="match status" value="1"/>
</dbReference>
<dbReference type="CDD" id="cd00038">
    <property type="entry name" value="CAP_ED"/>
    <property type="match status" value="1"/>
</dbReference>
<dbReference type="PANTHER" id="PTHR30347">
    <property type="entry name" value="POTASSIUM CHANNEL RELATED"/>
    <property type="match status" value="1"/>
</dbReference>
<dbReference type="SUPFAM" id="SSF82861">
    <property type="entry name" value="Mechanosensitive channel protein MscS (YggB), transmembrane region"/>
    <property type="match status" value="1"/>
</dbReference>
<keyword evidence="3" id="KW-1003">Cell membrane</keyword>
<evidence type="ECO:0000259" key="8">
    <source>
        <dbReference type="PROSITE" id="PS50042"/>
    </source>
</evidence>
<evidence type="ECO:0000256" key="7">
    <source>
        <dbReference type="SAM" id="Phobius"/>
    </source>
</evidence>
<sequence length="494" mass="55481">MTIISGIIQFINKLFTQPIRLGEITISVSLIITVIISLLAVILIARFFTNWLRDKLLVKWGFDEGSRDAIATICYYFVIALGFIIVPQACGLDIRSLSFLAGGLGIGIGLGFQGLVQNFVSGLILLIERPVKVGDYIEIDDLEGTIRKISIRAATILTNDGISIIVPNQTLVSGKIINWSYGNVNSRIHIQVPVAYGSDPVLVTEVLLAIARRESRVLSYPAPQVWLRSFGDSAINFELLVWIDQPKARLPIQSSLNYIIETELKKNNIIIPLPQRDLWIKNPEELRTIFNPHPVAVPASPQGQLSAIQTVEESEGLELESVNPLSLRDLLRKVVYFEQFTDLELLGLIEQGYRETIPSGEFIFHEGDPGDAFHIILSGSVEIISEKVNKHIRNLNPGDFFGELSLIMGIPRTAAVRTLETTILFVVDRNVFHYFLSSYPQLADQMAEKLVERKQELLERQQLLREMGILGEEEDLDNNPLVWVRKRMKSLFGI</sequence>
<organism evidence="9 10">
    <name type="scientific">Planktothrix tepida PCC 9214</name>
    <dbReference type="NCBI Taxonomy" id="671072"/>
    <lineage>
        <taxon>Bacteria</taxon>
        <taxon>Bacillati</taxon>
        <taxon>Cyanobacteriota</taxon>
        <taxon>Cyanophyceae</taxon>
        <taxon>Oscillatoriophycideae</taxon>
        <taxon>Oscillatoriales</taxon>
        <taxon>Microcoleaceae</taxon>
        <taxon>Planktothrix</taxon>
    </lineage>
</organism>
<evidence type="ECO:0000313" key="9">
    <source>
        <dbReference type="EMBL" id="CUR30705.1"/>
    </source>
</evidence>
<dbReference type="SUPFAM" id="SSF51206">
    <property type="entry name" value="cAMP-binding domain-like"/>
    <property type="match status" value="1"/>
</dbReference>
<dbReference type="InterPro" id="IPR052702">
    <property type="entry name" value="MscS-like_channel"/>
</dbReference>
<keyword evidence="5 7" id="KW-1133">Transmembrane helix</keyword>
<evidence type="ECO:0000313" key="10">
    <source>
        <dbReference type="Proteomes" id="UP000184315"/>
    </source>
</evidence>
<dbReference type="Proteomes" id="UP000184315">
    <property type="component" value="Unassembled WGS sequence"/>
</dbReference>
<evidence type="ECO:0000256" key="6">
    <source>
        <dbReference type="ARBA" id="ARBA00023136"/>
    </source>
</evidence>
<dbReference type="InterPro" id="IPR018488">
    <property type="entry name" value="cNMP-bd_CS"/>
</dbReference>
<dbReference type="InterPro" id="IPR018490">
    <property type="entry name" value="cNMP-bd_dom_sf"/>
</dbReference>
<dbReference type="RefSeq" id="WP_072717692.1">
    <property type="nucleotide sequence ID" value="NZ_LN889782.1"/>
</dbReference>
<evidence type="ECO:0000256" key="2">
    <source>
        <dbReference type="ARBA" id="ARBA00008017"/>
    </source>
</evidence>
<dbReference type="OrthoDB" id="9809206at2"/>
<feature type="transmembrane region" description="Helical" evidence="7">
    <location>
        <begin position="21"/>
        <end position="49"/>
    </location>
</feature>
<dbReference type="PRINTS" id="PR00103">
    <property type="entry name" value="CAMPKINASE"/>
</dbReference>
<dbReference type="Pfam" id="PF21082">
    <property type="entry name" value="MS_channel_3rd"/>
    <property type="match status" value="1"/>
</dbReference>
<feature type="transmembrane region" description="Helical" evidence="7">
    <location>
        <begin position="69"/>
        <end position="90"/>
    </location>
</feature>